<dbReference type="InterPro" id="IPR036196">
    <property type="entry name" value="Ptyr_pPase_sf"/>
</dbReference>
<dbReference type="AlphaFoldDB" id="A0A645G7L5"/>
<dbReference type="Gene3D" id="3.40.50.2300">
    <property type="match status" value="1"/>
</dbReference>
<name>A0A645G7L5_9ZZZZ</name>
<dbReference type="PIRSF" id="PIRSF029416">
    <property type="entry name" value="UCP029416_PTP"/>
    <property type="match status" value="1"/>
</dbReference>
<feature type="domain" description="Phosphotyrosine protein phosphatase I" evidence="1">
    <location>
        <begin position="12"/>
        <end position="116"/>
    </location>
</feature>
<dbReference type="InterPro" id="IPR016919">
    <property type="entry name" value="UCP029416_PTP"/>
</dbReference>
<accession>A0A645G7L5</accession>
<comment type="caution">
    <text evidence="2">The sequence shown here is derived from an EMBL/GenBank/DDBJ whole genome shotgun (WGS) entry which is preliminary data.</text>
</comment>
<evidence type="ECO:0000259" key="1">
    <source>
        <dbReference type="SMART" id="SM00226"/>
    </source>
</evidence>
<protein>
    <recommendedName>
        <fullName evidence="1">Phosphotyrosine protein phosphatase I domain-containing protein</fullName>
    </recommendedName>
</protein>
<dbReference type="InterPro" id="IPR023485">
    <property type="entry name" value="Ptyr_pPase"/>
</dbReference>
<dbReference type="SMART" id="SM00226">
    <property type="entry name" value="LMWPc"/>
    <property type="match status" value="1"/>
</dbReference>
<evidence type="ECO:0000313" key="2">
    <source>
        <dbReference type="EMBL" id="MPN21779.1"/>
    </source>
</evidence>
<dbReference type="SUPFAM" id="SSF52788">
    <property type="entry name" value="Phosphotyrosine protein phosphatases I"/>
    <property type="match status" value="1"/>
</dbReference>
<proteinExistence type="predicted"/>
<organism evidence="2">
    <name type="scientific">bioreactor metagenome</name>
    <dbReference type="NCBI Taxonomy" id="1076179"/>
    <lineage>
        <taxon>unclassified sequences</taxon>
        <taxon>metagenomes</taxon>
        <taxon>ecological metagenomes</taxon>
    </lineage>
</organism>
<sequence length="118" mass="13765">MTDGGRGFQMKTRILFVCTANHDRSPTAEIMYQRHPGLEARSTGIFKPEKKVREGLTWADVIVVMEDVHETYIREHFAQELSDKPVFVLGIEDRYRFMEDDLISLIEERMEAVLQSIF</sequence>
<gene>
    <name evidence="2" type="ORF">SDC9_169159</name>
</gene>
<dbReference type="EMBL" id="VSSQ01069838">
    <property type="protein sequence ID" value="MPN21779.1"/>
    <property type="molecule type" value="Genomic_DNA"/>
</dbReference>
<reference evidence="2" key="1">
    <citation type="submission" date="2019-08" db="EMBL/GenBank/DDBJ databases">
        <authorList>
            <person name="Kucharzyk K."/>
            <person name="Murdoch R.W."/>
            <person name="Higgins S."/>
            <person name="Loffler F."/>
        </authorList>
    </citation>
    <scope>NUCLEOTIDE SEQUENCE</scope>
</reference>